<evidence type="ECO:0000313" key="1">
    <source>
        <dbReference type="EMBL" id="TYI32004.1"/>
    </source>
</evidence>
<organism evidence="1 2">
    <name type="scientific">Gossypium tomentosum</name>
    <name type="common">Hawaiian cotton</name>
    <name type="synonym">Gossypium sandvicense</name>
    <dbReference type="NCBI Taxonomy" id="34277"/>
    <lineage>
        <taxon>Eukaryota</taxon>
        <taxon>Viridiplantae</taxon>
        <taxon>Streptophyta</taxon>
        <taxon>Embryophyta</taxon>
        <taxon>Tracheophyta</taxon>
        <taxon>Spermatophyta</taxon>
        <taxon>Magnoliopsida</taxon>
        <taxon>eudicotyledons</taxon>
        <taxon>Gunneridae</taxon>
        <taxon>Pentapetalae</taxon>
        <taxon>rosids</taxon>
        <taxon>malvids</taxon>
        <taxon>Malvales</taxon>
        <taxon>Malvaceae</taxon>
        <taxon>Malvoideae</taxon>
        <taxon>Gossypium</taxon>
    </lineage>
</organism>
<dbReference type="Proteomes" id="UP000322667">
    <property type="component" value="Chromosome A04"/>
</dbReference>
<keyword evidence="2" id="KW-1185">Reference proteome</keyword>
<protein>
    <submittedName>
        <fullName evidence="1">Uncharacterized protein</fullName>
    </submittedName>
</protein>
<sequence length="113" mass="13149">MKKKRTFPFDFFQNFQRILSNPLPLTPFQAVTLAVGPPWLGRSSVVGGGRDHKIELFSQPFSTFKKSLKLNSLLEIKKKRKIIREKEIETRPSTPLWVLIKTLMGFEVPRHQQ</sequence>
<dbReference type="EMBL" id="CM017613">
    <property type="protein sequence ID" value="TYI32004.1"/>
    <property type="molecule type" value="Genomic_DNA"/>
</dbReference>
<evidence type="ECO:0000313" key="2">
    <source>
        <dbReference type="Proteomes" id="UP000322667"/>
    </source>
</evidence>
<gene>
    <name evidence="1" type="ORF">ES332_A04G027000v1</name>
</gene>
<reference evidence="1 2" key="1">
    <citation type="submission" date="2019-07" db="EMBL/GenBank/DDBJ databases">
        <title>WGS assembly of Gossypium tomentosum.</title>
        <authorList>
            <person name="Chen Z.J."/>
            <person name="Sreedasyam A."/>
            <person name="Ando A."/>
            <person name="Song Q."/>
            <person name="De L."/>
            <person name="Hulse-Kemp A."/>
            <person name="Ding M."/>
            <person name="Ye W."/>
            <person name="Kirkbride R."/>
            <person name="Jenkins J."/>
            <person name="Plott C."/>
            <person name="Lovell J."/>
            <person name="Lin Y.-M."/>
            <person name="Vaughn R."/>
            <person name="Liu B."/>
            <person name="Li W."/>
            <person name="Simpson S."/>
            <person name="Scheffler B."/>
            <person name="Saski C."/>
            <person name="Grover C."/>
            <person name="Hu G."/>
            <person name="Conover J."/>
            <person name="Carlson J."/>
            <person name="Shu S."/>
            <person name="Boston L."/>
            <person name="Williams M."/>
            <person name="Peterson D."/>
            <person name="Mcgee K."/>
            <person name="Jones D."/>
            <person name="Wendel J."/>
            <person name="Stelly D."/>
            <person name="Grimwood J."/>
            <person name="Schmutz J."/>
        </authorList>
    </citation>
    <scope>NUCLEOTIDE SEQUENCE [LARGE SCALE GENOMIC DNA]</scope>
    <source>
        <strain evidence="1">7179.01</strain>
    </source>
</reference>
<proteinExistence type="predicted"/>
<dbReference type="AlphaFoldDB" id="A0A5D2QXR7"/>
<accession>A0A5D2QXR7</accession>
<name>A0A5D2QXR7_GOSTO</name>